<feature type="chain" id="PRO_5003408808" description="Small secreted protein" evidence="1">
    <location>
        <begin position="22"/>
        <end position="117"/>
    </location>
</feature>
<dbReference type="KEGG" id="cthr:CTHT_0021910"/>
<protein>
    <recommendedName>
        <fullName evidence="4">Small secreted protein</fullName>
    </recommendedName>
</protein>
<dbReference type="RefSeq" id="XP_006692660.1">
    <property type="nucleotide sequence ID" value="XM_006692597.1"/>
</dbReference>
<sequence length="117" mass="12392">MMFKTSTIVAIAMALASVAQAAAVPASPEKNLDIRVPKKSCPVGQYIACGWYLLSPDSGPCAKVEDLFPLGGSSPWDSLYFLNPATGKPVGLLQQCKTGHCNQFGVGGTEGTYCRFF</sequence>
<gene>
    <name evidence="2" type="ORF">CTHT_0021910</name>
</gene>
<dbReference type="AlphaFoldDB" id="G0S3Y8"/>
<dbReference type="GeneID" id="18256229"/>
<dbReference type="HOGENOM" id="CLU_2185587_0_0_1"/>
<dbReference type="EMBL" id="GL988041">
    <property type="protein sequence ID" value="EGS20364.1"/>
    <property type="molecule type" value="Genomic_DNA"/>
</dbReference>
<organism evidence="3">
    <name type="scientific">Chaetomium thermophilum (strain DSM 1495 / CBS 144.50 / IMI 039719)</name>
    <name type="common">Thermochaetoides thermophila</name>
    <dbReference type="NCBI Taxonomy" id="759272"/>
    <lineage>
        <taxon>Eukaryota</taxon>
        <taxon>Fungi</taxon>
        <taxon>Dikarya</taxon>
        <taxon>Ascomycota</taxon>
        <taxon>Pezizomycotina</taxon>
        <taxon>Sordariomycetes</taxon>
        <taxon>Sordariomycetidae</taxon>
        <taxon>Sordariales</taxon>
        <taxon>Chaetomiaceae</taxon>
        <taxon>Thermochaetoides</taxon>
    </lineage>
</organism>
<accession>G0S3Y8</accession>
<keyword evidence="1" id="KW-0732">Signal</keyword>
<dbReference type="Proteomes" id="UP000008066">
    <property type="component" value="Unassembled WGS sequence"/>
</dbReference>
<reference evidence="2 3" key="1">
    <citation type="journal article" date="2011" name="Cell">
        <title>Insight into structure and assembly of the nuclear pore complex by utilizing the genome of a eukaryotic thermophile.</title>
        <authorList>
            <person name="Amlacher S."/>
            <person name="Sarges P."/>
            <person name="Flemming D."/>
            <person name="van Noort V."/>
            <person name="Kunze R."/>
            <person name="Devos D.P."/>
            <person name="Arumugam M."/>
            <person name="Bork P."/>
            <person name="Hurt E."/>
        </authorList>
    </citation>
    <scope>NUCLEOTIDE SEQUENCE [LARGE SCALE GENOMIC DNA]</scope>
    <source>
        <strain evidence="3">DSM 1495 / CBS 144.50 / IMI 039719</strain>
    </source>
</reference>
<feature type="signal peptide" evidence="1">
    <location>
        <begin position="1"/>
        <end position="21"/>
    </location>
</feature>
<keyword evidence="3" id="KW-1185">Reference proteome</keyword>
<proteinExistence type="predicted"/>
<evidence type="ECO:0000313" key="3">
    <source>
        <dbReference type="Proteomes" id="UP000008066"/>
    </source>
</evidence>
<name>G0S3Y8_CHATD</name>
<evidence type="ECO:0000313" key="2">
    <source>
        <dbReference type="EMBL" id="EGS20364.1"/>
    </source>
</evidence>
<evidence type="ECO:0008006" key="4">
    <source>
        <dbReference type="Google" id="ProtNLM"/>
    </source>
</evidence>
<evidence type="ECO:0000256" key="1">
    <source>
        <dbReference type="SAM" id="SignalP"/>
    </source>
</evidence>